<dbReference type="InterPro" id="IPR029058">
    <property type="entry name" value="AB_hydrolase_fold"/>
</dbReference>
<dbReference type="NCBIfam" id="TIGR01249">
    <property type="entry name" value="pro_imino_pep_1"/>
    <property type="match status" value="1"/>
</dbReference>
<dbReference type="PRINTS" id="PR00793">
    <property type="entry name" value="PROAMNOPTASE"/>
</dbReference>
<dbReference type="Proteomes" id="UP000823521">
    <property type="component" value="Unassembled WGS sequence"/>
</dbReference>
<evidence type="ECO:0000256" key="1">
    <source>
        <dbReference type="ARBA" id="ARBA00001585"/>
    </source>
</evidence>
<dbReference type="GO" id="GO:0004177">
    <property type="term" value="F:aminopeptidase activity"/>
    <property type="evidence" value="ECO:0007669"/>
    <property type="project" value="UniProtKB-KW"/>
</dbReference>
<dbReference type="Pfam" id="PF00561">
    <property type="entry name" value="Abhydrolase_1"/>
    <property type="match status" value="1"/>
</dbReference>
<evidence type="ECO:0000313" key="11">
    <source>
        <dbReference type="EMBL" id="MBO4210649.1"/>
    </source>
</evidence>
<comment type="catalytic activity">
    <reaction evidence="1 8 9">
        <text>Release of N-terminal proline from a peptide.</text>
        <dbReference type="EC" id="3.4.11.5"/>
    </reaction>
</comment>
<keyword evidence="4 8" id="KW-0031">Aminopeptidase</keyword>
<proteinExistence type="inferred from homology"/>
<dbReference type="EC" id="3.4.11.5" evidence="8 9"/>
<keyword evidence="7 8" id="KW-0378">Hydrolase</keyword>
<evidence type="ECO:0000256" key="9">
    <source>
        <dbReference type="RuleBase" id="RU003421"/>
    </source>
</evidence>
<dbReference type="InterPro" id="IPR000073">
    <property type="entry name" value="AB_hydrolase_1"/>
</dbReference>
<keyword evidence="12" id="KW-1185">Reference proteome</keyword>
<evidence type="ECO:0000313" key="12">
    <source>
        <dbReference type="Proteomes" id="UP000823521"/>
    </source>
</evidence>
<reference evidence="11 12" key="1">
    <citation type="submission" date="2019-12" db="EMBL/GenBank/DDBJ databases">
        <title>Whole genome sequencing of endophytic Actinobacterium Micromonospora sp. MPMI6T.</title>
        <authorList>
            <person name="Evv R."/>
            <person name="Podile A.R."/>
        </authorList>
    </citation>
    <scope>NUCLEOTIDE SEQUENCE [LARGE SCALE GENOMIC DNA]</scope>
    <source>
        <strain evidence="11 12">MPMI6</strain>
    </source>
</reference>
<dbReference type="InterPro" id="IPR005944">
    <property type="entry name" value="Pro_iminopeptidase"/>
</dbReference>
<gene>
    <name evidence="11" type="primary">pip</name>
    <name evidence="11" type="ORF">GSF22_32345</name>
</gene>
<evidence type="ECO:0000256" key="2">
    <source>
        <dbReference type="ARBA" id="ARBA00004496"/>
    </source>
</evidence>
<keyword evidence="5 8" id="KW-0963">Cytoplasm</keyword>
<keyword evidence="6 8" id="KW-0645">Protease</keyword>
<evidence type="ECO:0000256" key="6">
    <source>
        <dbReference type="ARBA" id="ARBA00022670"/>
    </source>
</evidence>
<evidence type="ECO:0000256" key="4">
    <source>
        <dbReference type="ARBA" id="ARBA00022438"/>
    </source>
</evidence>
<dbReference type="SUPFAM" id="SSF53474">
    <property type="entry name" value="alpha/beta-Hydrolases"/>
    <property type="match status" value="1"/>
</dbReference>
<dbReference type="Gene3D" id="3.40.50.1820">
    <property type="entry name" value="alpha/beta hydrolase"/>
    <property type="match status" value="1"/>
</dbReference>
<evidence type="ECO:0000256" key="3">
    <source>
        <dbReference type="ARBA" id="ARBA00010088"/>
    </source>
</evidence>
<protein>
    <recommendedName>
        <fullName evidence="8 9">Proline iminopeptidase</fullName>
        <shortName evidence="8">PIP</shortName>
        <ecNumber evidence="8 9">3.4.11.5</ecNumber>
    </recommendedName>
    <alternativeName>
        <fullName evidence="8">Prolyl aminopeptidase</fullName>
    </alternativeName>
</protein>
<dbReference type="PANTHER" id="PTHR43722:SF1">
    <property type="entry name" value="PROLINE IMINOPEPTIDASE"/>
    <property type="match status" value="1"/>
</dbReference>
<comment type="similarity">
    <text evidence="3 8 9">Belongs to the peptidase S33 family.</text>
</comment>
<evidence type="ECO:0000256" key="5">
    <source>
        <dbReference type="ARBA" id="ARBA00022490"/>
    </source>
</evidence>
<dbReference type="PANTHER" id="PTHR43722">
    <property type="entry name" value="PROLINE IMINOPEPTIDASE"/>
    <property type="match status" value="1"/>
</dbReference>
<evidence type="ECO:0000256" key="8">
    <source>
        <dbReference type="PIRNR" id="PIRNR006431"/>
    </source>
</evidence>
<dbReference type="RefSeq" id="WP_208817724.1">
    <property type="nucleotide sequence ID" value="NZ_WVUH01000544.1"/>
</dbReference>
<comment type="subcellular location">
    <subcellularLocation>
        <location evidence="2 8">Cytoplasm</location>
    </subcellularLocation>
</comment>
<feature type="domain" description="AB hydrolase-1" evidence="10">
    <location>
        <begin position="54"/>
        <end position="312"/>
    </location>
</feature>
<comment type="caution">
    <text evidence="11">The sequence shown here is derived from an EMBL/GenBank/DDBJ whole genome shotgun (WGS) entry which is preliminary data.</text>
</comment>
<dbReference type="PRINTS" id="PR00111">
    <property type="entry name" value="ABHYDROLASE"/>
</dbReference>
<dbReference type="InterPro" id="IPR002410">
    <property type="entry name" value="Peptidase_S33"/>
</dbReference>
<organism evidence="11 12">
    <name type="scientific">Micromonospora echinofusca</name>
    <dbReference type="NCBI Taxonomy" id="47858"/>
    <lineage>
        <taxon>Bacteria</taxon>
        <taxon>Bacillati</taxon>
        <taxon>Actinomycetota</taxon>
        <taxon>Actinomycetes</taxon>
        <taxon>Micromonosporales</taxon>
        <taxon>Micromonosporaceae</taxon>
        <taxon>Micromonospora</taxon>
    </lineage>
</organism>
<accession>A0ABS3W207</accession>
<evidence type="ECO:0000256" key="7">
    <source>
        <dbReference type="ARBA" id="ARBA00022801"/>
    </source>
</evidence>
<evidence type="ECO:0000259" key="10">
    <source>
        <dbReference type="Pfam" id="PF00561"/>
    </source>
</evidence>
<dbReference type="EMBL" id="WVUH01000544">
    <property type="protein sequence ID" value="MBO4210649.1"/>
    <property type="molecule type" value="Genomic_DNA"/>
</dbReference>
<dbReference type="PIRSF" id="PIRSF006431">
    <property type="entry name" value="Pept_S33"/>
    <property type="match status" value="1"/>
</dbReference>
<name>A0ABS3W207_MICEH</name>
<sequence length="340" mass="37747">MIRAGGNPLSVTEPDAGGCLYPPVEPYATHRVPVGGGHDLYVEEVGRPDGAPAVFLHGGPGGGLVPAARRFFDPDRYRVVLYDQRGAGRSTPFGSLVENTTWHLVDDLEVIRARLGIDAWLVFGGSWGTTLGLAYAQAHPERVTGLILRGIFLMRRSEREWFYQHGLHHLQPEEWSRFVAPIPEAERHDILAAYHRRLHGPDDAEARACAAAWGRWEAVNSALRVDPDLLAHLTSAEQALPIARILSHYVVHGGFLDGDHHLLDGVDRIRHLPAVLIQGRYDLCCPPVSAYDLARRWPEARLRMVPDAGHSAREPGIARELRRATDRFADLLSARCATRR</sequence>